<proteinExistence type="predicted"/>
<dbReference type="RefSeq" id="WP_183361331.1">
    <property type="nucleotide sequence ID" value="NZ_BLXZ01000004.1"/>
</dbReference>
<gene>
    <name evidence="1" type="ORF">GMLC_23610</name>
</gene>
<evidence type="ECO:0000313" key="1">
    <source>
        <dbReference type="EMBL" id="GFO68782.1"/>
    </source>
</evidence>
<organism evidence="1 2">
    <name type="scientific">Geomonas limicola</name>
    <dbReference type="NCBI Taxonomy" id="2740186"/>
    <lineage>
        <taxon>Bacteria</taxon>
        <taxon>Pseudomonadati</taxon>
        <taxon>Thermodesulfobacteriota</taxon>
        <taxon>Desulfuromonadia</taxon>
        <taxon>Geobacterales</taxon>
        <taxon>Geobacteraceae</taxon>
        <taxon>Geomonas</taxon>
    </lineage>
</organism>
<keyword evidence="2" id="KW-1185">Reference proteome</keyword>
<dbReference type="Proteomes" id="UP000587586">
    <property type="component" value="Unassembled WGS sequence"/>
</dbReference>
<accession>A0A6V8N875</accession>
<evidence type="ECO:0000313" key="2">
    <source>
        <dbReference type="Proteomes" id="UP000587586"/>
    </source>
</evidence>
<dbReference type="EMBL" id="BLXZ01000004">
    <property type="protein sequence ID" value="GFO68782.1"/>
    <property type="molecule type" value="Genomic_DNA"/>
</dbReference>
<reference evidence="2" key="1">
    <citation type="submission" date="2020-06" db="EMBL/GenBank/DDBJ databases">
        <title>Draft genomic sequecing of Geomonas sp. Red745.</title>
        <authorList>
            <person name="Itoh H."/>
            <person name="Xu Z.X."/>
            <person name="Ushijima N."/>
            <person name="Masuda Y."/>
            <person name="Shiratori Y."/>
            <person name="Senoo K."/>
        </authorList>
    </citation>
    <scope>NUCLEOTIDE SEQUENCE [LARGE SCALE GENOMIC DNA]</scope>
    <source>
        <strain evidence="2">Red745</strain>
    </source>
</reference>
<name>A0A6V8N875_9BACT</name>
<protein>
    <recommendedName>
        <fullName evidence="3">Lipoprotein</fullName>
    </recommendedName>
</protein>
<dbReference type="AlphaFoldDB" id="A0A6V8N875"/>
<dbReference type="PROSITE" id="PS51257">
    <property type="entry name" value="PROKAR_LIPOPROTEIN"/>
    <property type="match status" value="1"/>
</dbReference>
<sequence length="294" mass="33303">MRNETYRRKYFAFLFIITLLMTGCSSAPIHKHLDTTLTNKTYDTVVLSKIPKEEISVPVQEKRYTSTGGADGLLWLLIDKGINKARASSVEETIAPLLKATADVDFRTQYWSQLEPLLSGSPWLKVTRLDKRTLGYKKEEAEKIKAPFLILTTFYQLSSDFQTLLVQTKAQLYLQNTSKPDYFGFMSYYSGKIGKNNEEDSKAVELWVANNAAAYRKALAEGIDQNMKMLRLDLLDRPANPQDEQGEEFKLTLRSPVSDSSQTLQGKVLDRKGSRLIFRDVGGNLFSIDTASQE</sequence>
<comment type="caution">
    <text evidence="1">The sequence shown here is derived from an EMBL/GenBank/DDBJ whole genome shotgun (WGS) entry which is preliminary data.</text>
</comment>
<evidence type="ECO:0008006" key="3">
    <source>
        <dbReference type="Google" id="ProtNLM"/>
    </source>
</evidence>